<comment type="similarity">
    <text evidence="1">Belongs to the glycerophosphoryl diester phosphodiesterase family.</text>
</comment>
<dbReference type="EC" id="3.1.4.46" evidence="2"/>
<reference evidence="9 10" key="1">
    <citation type="journal article" date="2019" name="Int. J. Syst. Evol. Microbiol.">
        <title>The Global Catalogue of Microorganisms (GCM) 10K type strain sequencing project: providing services to taxonomists for standard genome sequencing and annotation.</title>
        <authorList>
            <consortium name="The Broad Institute Genomics Platform"/>
            <consortium name="The Broad Institute Genome Sequencing Center for Infectious Disease"/>
            <person name="Wu L."/>
            <person name="Ma J."/>
        </authorList>
    </citation>
    <scope>NUCLEOTIDE SEQUENCE [LARGE SCALE GENOMIC DNA]</scope>
    <source>
        <strain evidence="9 10">JCM 3380</strain>
    </source>
</reference>
<proteinExistence type="inferred from homology"/>
<comment type="catalytic activity">
    <reaction evidence="6">
        <text>a sn-glycero-3-phosphodiester + H2O = an alcohol + sn-glycerol 3-phosphate + H(+)</text>
        <dbReference type="Rhea" id="RHEA:12969"/>
        <dbReference type="ChEBI" id="CHEBI:15377"/>
        <dbReference type="ChEBI" id="CHEBI:15378"/>
        <dbReference type="ChEBI" id="CHEBI:30879"/>
        <dbReference type="ChEBI" id="CHEBI:57597"/>
        <dbReference type="ChEBI" id="CHEBI:83408"/>
        <dbReference type="EC" id="3.1.4.46"/>
    </reaction>
</comment>
<evidence type="ECO:0000256" key="5">
    <source>
        <dbReference type="ARBA" id="ARBA00022801"/>
    </source>
</evidence>
<comment type="caution">
    <text evidence="9">The sequence shown here is derived from an EMBL/GenBank/DDBJ whole genome shotgun (WGS) entry which is preliminary data.</text>
</comment>
<feature type="chain" id="PRO_5046884102" description="glycerophosphodiester phosphodiesterase" evidence="7">
    <location>
        <begin position="28"/>
        <end position="368"/>
    </location>
</feature>
<evidence type="ECO:0000256" key="4">
    <source>
        <dbReference type="ARBA" id="ARBA00022798"/>
    </source>
</evidence>
<dbReference type="PANTHER" id="PTHR43620">
    <property type="entry name" value="GLYCEROPHOSPHORYL DIESTER PHOSPHODIESTERASE"/>
    <property type="match status" value="1"/>
</dbReference>
<evidence type="ECO:0000256" key="1">
    <source>
        <dbReference type="ARBA" id="ARBA00007277"/>
    </source>
</evidence>
<organism evidence="9 10">
    <name type="scientific">Saccharothrix mutabilis subsp. mutabilis</name>
    <dbReference type="NCBI Taxonomy" id="66855"/>
    <lineage>
        <taxon>Bacteria</taxon>
        <taxon>Bacillati</taxon>
        <taxon>Actinomycetota</taxon>
        <taxon>Actinomycetes</taxon>
        <taxon>Pseudonocardiales</taxon>
        <taxon>Pseudonocardiaceae</taxon>
        <taxon>Saccharothrix</taxon>
    </lineage>
</organism>
<dbReference type="InterPro" id="IPR030395">
    <property type="entry name" value="GP_PDE_dom"/>
</dbReference>
<dbReference type="EMBL" id="BAAABU010000004">
    <property type="protein sequence ID" value="GAA0226510.1"/>
    <property type="molecule type" value="Genomic_DNA"/>
</dbReference>
<keyword evidence="5" id="KW-0378">Hydrolase</keyword>
<dbReference type="Gene3D" id="3.20.20.190">
    <property type="entry name" value="Phosphatidylinositol (PI) phosphodiesterase"/>
    <property type="match status" value="1"/>
</dbReference>
<keyword evidence="10" id="KW-1185">Reference proteome</keyword>
<dbReference type="Proteomes" id="UP001500416">
    <property type="component" value="Unassembled WGS sequence"/>
</dbReference>
<feature type="signal peptide" evidence="7">
    <location>
        <begin position="1"/>
        <end position="27"/>
    </location>
</feature>
<dbReference type="SUPFAM" id="SSF51695">
    <property type="entry name" value="PLC-like phosphodiesterases"/>
    <property type="match status" value="1"/>
</dbReference>
<feature type="domain" description="GP-PDE" evidence="8">
    <location>
        <begin position="40"/>
        <end position="365"/>
    </location>
</feature>
<name>A0ABN0TNZ4_9PSEU</name>
<dbReference type="PANTHER" id="PTHR43620:SF7">
    <property type="entry name" value="GLYCEROPHOSPHODIESTER PHOSPHODIESTERASE GDPD5-RELATED"/>
    <property type="match status" value="1"/>
</dbReference>
<evidence type="ECO:0000259" key="8">
    <source>
        <dbReference type="PROSITE" id="PS51704"/>
    </source>
</evidence>
<sequence>MVRTRIVGAALAALAVAGVVTVSSASAQSDVAGAHKPKGPIVIGHRGASGYRPEHTLAAYELAARTGADYVEPDLVSTKDGVLVARHENEIGGTTDVAAKPEFAGRKTTKVVDGASITGWFTEDFTLAELKTLRAKERIPEIRPRNTLYDGRYEVPTLQEVIDLTRRLSRELGRDIGIYPETKHPTYFQDIKLALEPKLVDVLNRNGLNRHNAKVYVQSFEVANLKELRKSLRVPLVQLINSSGAPYDFVKAGDKRTYSDLVTPDGLREIRTYAHGVGAAKDRIIPRNAQGFLQSPTTLVRDAHTRGLIVHAWTFRNENAFLPADFRTSTDPAAYGRAFEEYAKFYATGLDGVFADNPDTAVEARSTR</sequence>
<dbReference type="RefSeq" id="WP_343933996.1">
    <property type="nucleotide sequence ID" value="NZ_BAAABU010000004.1"/>
</dbReference>
<dbReference type="InterPro" id="IPR017946">
    <property type="entry name" value="PLC-like_Pdiesterase_TIM-brl"/>
</dbReference>
<evidence type="ECO:0000313" key="9">
    <source>
        <dbReference type="EMBL" id="GAA0226510.1"/>
    </source>
</evidence>
<evidence type="ECO:0000313" key="10">
    <source>
        <dbReference type="Proteomes" id="UP001500416"/>
    </source>
</evidence>
<evidence type="ECO:0000256" key="2">
    <source>
        <dbReference type="ARBA" id="ARBA00012247"/>
    </source>
</evidence>
<evidence type="ECO:0000256" key="6">
    <source>
        <dbReference type="ARBA" id="ARBA00047512"/>
    </source>
</evidence>
<keyword evidence="3 7" id="KW-0732">Signal</keyword>
<dbReference type="CDD" id="cd08602">
    <property type="entry name" value="GDPD_ScGlpQ1_like"/>
    <property type="match status" value="1"/>
</dbReference>
<protein>
    <recommendedName>
        <fullName evidence="2">glycerophosphodiester phosphodiesterase</fullName>
        <ecNumber evidence="2">3.1.4.46</ecNumber>
    </recommendedName>
</protein>
<gene>
    <name evidence="9" type="ORF">GCM10010492_26010</name>
</gene>
<dbReference type="Pfam" id="PF03009">
    <property type="entry name" value="GDPD"/>
    <property type="match status" value="1"/>
</dbReference>
<dbReference type="PROSITE" id="PS51704">
    <property type="entry name" value="GP_PDE"/>
    <property type="match status" value="1"/>
</dbReference>
<accession>A0ABN0TNZ4</accession>
<evidence type="ECO:0000256" key="3">
    <source>
        <dbReference type="ARBA" id="ARBA00022729"/>
    </source>
</evidence>
<evidence type="ECO:0000256" key="7">
    <source>
        <dbReference type="SAM" id="SignalP"/>
    </source>
</evidence>
<keyword evidence="4" id="KW-0319">Glycerol metabolism</keyword>